<comment type="caution">
    <text evidence="3">The sequence shown here is derived from an EMBL/GenBank/DDBJ whole genome shotgun (WGS) entry which is preliminary data.</text>
</comment>
<name>A0ABU6ZD98_9FABA</name>
<keyword evidence="4" id="KW-1185">Reference proteome</keyword>
<organism evidence="3 4">
    <name type="scientific">Stylosanthes scabra</name>
    <dbReference type="NCBI Taxonomy" id="79078"/>
    <lineage>
        <taxon>Eukaryota</taxon>
        <taxon>Viridiplantae</taxon>
        <taxon>Streptophyta</taxon>
        <taxon>Embryophyta</taxon>
        <taxon>Tracheophyta</taxon>
        <taxon>Spermatophyta</taxon>
        <taxon>Magnoliopsida</taxon>
        <taxon>eudicotyledons</taxon>
        <taxon>Gunneridae</taxon>
        <taxon>Pentapetalae</taxon>
        <taxon>rosids</taxon>
        <taxon>fabids</taxon>
        <taxon>Fabales</taxon>
        <taxon>Fabaceae</taxon>
        <taxon>Papilionoideae</taxon>
        <taxon>50 kb inversion clade</taxon>
        <taxon>dalbergioids sensu lato</taxon>
        <taxon>Dalbergieae</taxon>
        <taxon>Pterocarpus clade</taxon>
        <taxon>Stylosanthes</taxon>
    </lineage>
</organism>
<protein>
    <recommendedName>
        <fullName evidence="2">PB1-like domain-containing protein</fullName>
    </recommendedName>
</protein>
<dbReference type="Proteomes" id="UP001341840">
    <property type="component" value="Unassembled WGS sequence"/>
</dbReference>
<evidence type="ECO:0000313" key="3">
    <source>
        <dbReference type="EMBL" id="MED6219919.1"/>
    </source>
</evidence>
<feature type="compositionally biased region" description="Low complexity" evidence="1">
    <location>
        <begin position="217"/>
        <end position="237"/>
    </location>
</feature>
<feature type="domain" description="PB1-like" evidence="2">
    <location>
        <begin position="4"/>
        <end position="102"/>
    </location>
</feature>
<sequence length="247" mass="27982">MVYLTLIYHHGGSLVTKDNGCVMYEVDNIDEQDRLDEDTLDVFAVRNHHYTLGYQKIAKCRWLVPRSPLETGLRDIINYQHLLEMCRLARGNNNRVDIYNEHVVSEPQVEEDVPALIQLTPNQPTMEEVPSPTTNTTTSSKGRVKIVLPKSPLKSKSPSKHQPRSGSKAVPIPTLGFRRKLAPSPHPNQHQKPRLAPRPFPNQQQQPKLAPNPNPFQNQKSKNSPSPKSHHPSLSLHQKNHPMPQKG</sequence>
<feature type="region of interest" description="Disordered" evidence="1">
    <location>
        <begin position="121"/>
        <end position="247"/>
    </location>
</feature>
<dbReference type="InterPro" id="IPR058594">
    <property type="entry name" value="PB1-like_dom_pln"/>
</dbReference>
<evidence type="ECO:0000259" key="2">
    <source>
        <dbReference type="Pfam" id="PF26130"/>
    </source>
</evidence>
<proteinExistence type="predicted"/>
<accession>A0ABU6ZD98</accession>
<dbReference type="EMBL" id="JASCZI010272077">
    <property type="protein sequence ID" value="MED6219919.1"/>
    <property type="molecule type" value="Genomic_DNA"/>
</dbReference>
<feature type="compositionally biased region" description="Low complexity" evidence="1">
    <location>
        <begin position="130"/>
        <end position="140"/>
    </location>
</feature>
<reference evidence="3 4" key="1">
    <citation type="journal article" date="2023" name="Plants (Basel)">
        <title>Bridging the Gap: Combining Genomics and Transcriptomics Approaches to Understand Stylosanthes scabra, an Orphan Legume from the Brazilian Caatinga.</title>
        <authorList>
            <person name="Ferreira-Neto J.R.C."/>
            <person name="da Silva M.D."/>
            <person name="Binneck E."/>
            <person name="de Melo N.F."/>
            <person name="da Silva R.H."/>
            <person name="de Melo A.L.T.M."/>
            <person name="Pandolfi V."/>
            <person name="Bustamante F.O."/>
            <person name="Brasileiro-Vidal A.C."/>
            <person name="Benko-Iseppon A.M."/>
        </authorList>
    </citation>
    <scope>NUCLEOTIDE SEQUENCE [LARGE SCALE GENOMIC DNA]</scope>
    <source>
        <tissue evidence="3">Leaves</tissue>
    </source>
</reference>
<dbReference type="Pfam" id="PF26130">
    <property type="entry name" value="PB1-like"/>
    <property type="match status" value="1"/>
</dbReference>
<evidence type="ECO:0000256" key="1">
    <source>
        <dbReference type="SAM" id="MobiDB-lite"/>
    </source>
</evidence>
<evidence type="ECO:0000313" key="4">
    <source>
        <dbReference type="Proteomes" id="UP001341840"/>
    </source>
</evidence>
<gene>
    <name evidence="3" type="ORF">PIB30_040295</name>
</gene>